<evidence type="ECO:0000256" key="1">
    <source>
        <dbReference type="ARBA" id="ARBA00022803"/>
    </source>
</evidence>
<dbReference type="Gene3D" id="1.25.40.10">
    <property type="entry name" value="Tetratricopeptide repeat domain"/>
    <property type="match status" value="3"/>
</dbReference>
<dbReference type="PANTHER" id="PTHR12558">
    <property type="entry name" value="CELL DIVISION CYCLE 16,23,27"/>
    <property type="match status" value="1"/>
</dbReference>
<feature type="compositionally biased region" description="Basic and acidic residues" evidence="4">
    <location>
        <begin position="99"/>
        <end position="119"/>
    </location>
</feature>
<feature type="compositionally biased region" description="Basic and acidic residues" evidence="4">
    <location>
        <begin position="58"/>
        <end position="80"/>
    </location>
</feature>
<proteinExistence type="inferred from homology"/>
<feature type="region of interest" description="Disordered" evidence="4">
    <location>
        <begin position="1"/>
        <end position="133"/>
    </location>
</feature>
<feature type="repeat" description="TPR" evidence="3">
    <location>
        <begin position="640"/>
        <end position="673"/>
    </location>
</feature>
<feature type="compositionally biased region" description="Low complexity" evidence="4">
    <location>
        <begin position="26"/>
        <end position="40"/>
    </location>
</feature>
<evidence type="ECO:0000313" key="6">
    <source>
        <dbReference type="EMBL" id="KAG2374037.1"/>
    </source>
</evidence>
<dbReference type="Pfam" id="PF13431">
    <property type="entry name" value="TPR_17"/>
    <property type="match status" value="1"/>
</dbReference>
<dbReference type="PROSITE" id="PS50293">
    <property type="entry name" value="TPR_REGION"/>
    <property type="match status" value="1"/>
</dbReference>
<evidence type="ECO:0000256" key="5">
    <source>
        <dbReference type="SAM" id="Phobius"/>
    </source>
</evidence>
<feature type="compositionally biased region" description="Low complexity" evidence="4">
    <location>
        <begin position="159"/>
        <end position="173"/>
    </location>
</feature>
<dbReference type="RefSeq" id="XP_044543211.1">
    <property type="nucleotide sequence ID" value="XM_044686736.1"/>
</dbReference>
<feature type="region of interest" description="Disordered" evidence="4">
    <location>
        <begin position="215"/>
        <end position="234"/>
    </location>
</feature>
<comment type="caution">
    <text evidence="6">The sequence shown here is derived from an EMBL/GenBank/DDBJ whole genome shotgun (WGS) entry which is preliminary data.</text>
</comment>
<feature type="transmembrane region" description="Helical" evidence="5">
    <location>
        <begin position="597"/>
        <end position="616"/>
    </location>
</feature>
<keyword evidence="1 3" id="KW-0802">TPR repeat</keyword>
<dbReference type="Pfam" id="PF13181">
    <property type="entry name" value="TPR_8"/>
    <property type="match status" value="2"/>
</dbReference>
<feature type="repeat" description="TPR" evidence="3">
    <location>
        <begin position="537"/>
        <end position="570"/>
    </location>
</feature>
<dbReference type="Pfam" id="PF00515">
    <property type="entry name" value="TPR_1"/>
    <property type="match status" value="1"/>
</dbReference>
<evidence type="ECO:0000256" key="2">
    <source>
        <dbReference type="ARBA" id="ARBA00038210"/>
    </source>
</evidence>
<reference evidence="6 7" key="1">
    <citation type="journal article" date="2018" name="BMC Genomics">
        <title>The genome of Naegleria lovaniensis, the basis for a comparative approach to unravel pathogenicity factors of the human pathogenic amoeba N. fowleri.</title>
        <authorList>
            <person name="Liechti N."/>
            <person name="Schurch N."/>
            <person name="Bruggmann R."/>
            <person name="Wittwer M."/>
        </authorList>
    </citation>
    <scope>NUCLEOTIDE SEQUENCE [LARGE SCALE GENOMIC DNA]</scope>
    <source>
        <strain evidence="6 7">ATCC 30569</strain>
    </source>
</reference>
<keyword evidence="7" id="KW-1185">Reference proteome</keyword>
<dbReference type="InterPro" id="IPR011990">
    <property type="entry name" value="TPR-like_helical_dom_sf"/>
</dbReference>
<comment type="similarity">
    <text evidence="2">Belongs to the APC3/CDC27 family.</text>
</comment>
<evidence type="ECO:0000256" key="4">
    <source>
        <dbReference type="SAM" id="MobiDB-lite"/>
    </source>
</evidence>
<accession>A0AA88GEB9</accession>
<name>A0AA88GEB9_NAELO</name>
<feature type="repeat" description="TPR" evidence="3">
    <location>
        <begin position="674"/>
        <end position="707"/>
    </location>
</feature>
<feature type="repeat" description="TPR" evidence="3">
    <location>
        <begin position="571"/>
        <end position="604"/>
    </location>
</feature>
<dbReference type="Proteomes" id="UP000816034">
    <property type="component" value="Unassembled WGS sequence"/>
</dbReference>
<dbReference type="GeneID" id="68103570"/>
<dbReference type="AlphaFoldDB" id="A0AA88GEB9"/>
<dbReference type="InterPro" id="IPR019734">
    <property type="entry name" value="TPR_rpt"/>
</dbReference>
<evidence type="ECO:0000256" key="3">
    <source>
        <dbReference type="PROSITE-ProRule" id="PRU00339"/>
    </source>
</evidence>
<feature type="repeat" description="TPR" evidence="3">
    <location>
        <begin position="503"/>
        <end position="536"/>
    </location>
</feature>
<dbReference type="EMBL" id="PYSW02000048">
    <property type="protein sequence ID" value="KAG2374037.1"/>
    <property type="molecule type" value="Genomic_DNA"/>
</dbReference>
<dbReference type="PROSITE" id="PS50005">
    <property type="entry name" value="TPR"/>
    <property type="match status" value="5"/>
</dbReference>
<evidence type="ECO:0008006" key="8">
    <source>
        <dbReference type="Google" id="ProtNLM"/>
    </source>
</evidence>
<feature type="compositionally biased region" description="Polar residues" evidence="4">
    <location>
        <begin position="83"/>
        <end position="98"/>
    </location>
</feature>
<organism evidence="6 7">
    <name type="scientific">Naegleria lovaniensis</name>
    <name type="common">Amoeba</name>
    <dbReference type="NCBI Taxonomy" id="51637"/>
    <lineage>
        <taxon>Eukaryota</taxon>
        <taxon>Discoba</taxon>
        <taxon>Heterolobosea</taxon>
        <taxon>Tetramitia</taxon>
        <taxon>Eutetramitia</taxon>
        <taxon>Vahlkampfiidae</taxon>
        <taxon>Naegleria</taxon>
    </lineage>
</organism>
<sequence length="730" mass="81215">MSQTEGEPTSAAETLSTATHQEVALSTSTTNPSTSSSANTEHGASEEQLATQLAMKEQLSHDQLHDHESTKSTSRAREGGDANFTNAHDSKETTTTLNEESKKNDHPQDASPIREDDMTSGKNFDTTTTVSTSVVSSDDVHVLLQDTNPKNHHPETSKESSSSSLSGPTITTNHPPPTTHDHPQVQVAAGLNTSVISILPNTTGTNTTTTAAADTTFSSEHSQQSHKKNFPPAPKATHANNLSVFKSLKNYFLALIYASKAQRQERKHALTKALELFEKATSHMLLTNNNAFDVSVLYFNIGIVWEKMYIERVQQMLNSSQVLIGKQNVGVATMTNLTSRNDPLVSRDMTSQSLSGQHKVEHLIQENENGESNANSLSSSTASEKVNHVSSSITTGSNSEIHHHAALLGQRPSIVGDFEMDDFKGRRTTVSSAGAHLTNVSAEDILAHLESEMEMDIFMEHEQQLTSFYTADDSNVTKMERKNAIKNIFTYYGKSLKLCPTNLEAYFQLAGLYQRVGMYYHAIALYEKTLEIDETFAEGYNSLGVCLFNMGQLDKATYYYSKALKHDLKNPVIFANLGEVLYERGKYAEALNMFSRAFYLAPAFGSLYCYFGLYYFEQEKSKEKALQMFEKALELSPQSPDVYFYFGRFWLENSEYDKALQYFDKASCLVPPNRQMYYYRGLALDKKGDRKESIAMLEKAVTLAPSIHLYRETLDRVVNATEQTTGATTV</sequence>
<keyword evidence="5" id="KW-0472">Membrane</keyword>
<evidence type="ECO:0000313" key="7">
    <source>
        <dbReference type="Proteomes" id="UP000816034"/>
    </source>
</evidence>
<keyword evidence="5" id="KW-0812">Transmembrane</keyword>
<feature type="compositionally biased region" description="Polar residues" evidence="4">
    <location>
        <begin position="1"/>
        <end position="20"/>
    </location>
</feature>
<keyword evidence="5" id="KW-1133">Transmembrane helix</keyword>
<dbReference type="SUPFAM" id="SSF48452">
    <property type="entry name" value="TPR-like"/>
    <property type="match status" value="1"/>
</dbReference>
<feature type="region of interest" description="Disordered" evidence="4">
    <location>
        <begin position="145"/>
        <end position="183"/>
    </location>
</feature>
<dbReference type="PANTHER" id="PTHR12558:SF13">
    <property type="entry name" value="CELL DIVISION CYCLE PROTEIN 27 HOMOLOG"/>
    <property type="match status" value="1"/>
</dbReference>
<gene>
    <name evidence="6" type="ORF">C9374_011116</name>
</gene>
<dbReference type="SMART" id="SM00028">
    <property type="entry name" value="TPR"/>
    <property type="match status" value="6"/>
</dbReference>
<protein>
    <recommendedName>
        <fullName evidence="8">UDP-N-acetylglucosamine--peptide N-acetylglucosaminyltransferase SPINDLY</fullName>
    </recommendedName>
</protein>